<accession>A0A7D6CS81</accession>
<dbReference type="RefSeq" id="WP_180841843.1">
    <property type="nucleotide sequence ID" value="NZ_CP059154.1"/>
</dbReference>
<dbReference type="KEGG" id="nay:HYG81_03375"/>
<evidence type="ECO:0000313" key="3">
    <source>
        <dbReference type="Proteomes" id="UP000510869"/>
    </source>
</evidence>
<dbReference type="Proteomes" id="UP000510869">
    <property type="component" value="Chromosome"/>
</dbReference>
<reference evidence="2 3" key="1">
    <citation type="submission" date="2020-07" db="EMBL/GenBank/DDBJ databases">
        <title>Natrinema (YPL30) sp. nov. and Haloterrigena xxxxxx (YPL8) sp. nov., isolated from a salt mine.</title>
        <authorList>
            <person name="Cui H."/>
        </authorList>
    </citation>
    <scope>NUCLEOTIDE SEQUENCE [LARGE SCALE GENOMIC DNA]</scope>
    <source>
        <strain evidence="2 3">YPL13</strain>
    </source>
</reference>
<name>A0A7D6CS81_9EURY</name>
<dbReference type="OrthoDB" id="205201at2157"/>
<dbReference type="AlphaFoldDB" id="A0A7D6CS81"/>
<dbReference type="EMBL" id="CP059154">
    <property type="protein sequence ID" value="QLK26671.1"/>
    <property type="molecule type" value="Genomic_DNA"/>
</dbReference>
<dbReference type="GeneID" id="56142214"/>
<evidence type="ECO:0000313" key="2">
    <source>
        <dbReference type="EMBL" id="QLK26671.1"/>
    </source>
</evidence>
<gene>
    <name evidence="2" type="ORF">HYG81_03375</name>
</gene>
<keyword evidence="3" id="KW-1185">Reference proteome</keyword>
<protein>
    <submittedName>
        <fullName evidence="2">Uncharacterized protein</fullName>
    </submittedName>
</protein>
<evidence type="ECO:0000256" key="1">
    <source>
        <dbReference type="SAM" id="MobiDB-lite"/>
    </source>
</evidence>
<proteinExistence type="predicted"/>
<dbReference type="PROSITE" id="PS51257">
    <property type="entry name" value="PROKAR_LIPOPROTEIN"/>
    <property type="match status" value="1"/>
</dbReference>
<feature type="region of interest" description="Disordered" evidence="1">
    <location>
        <begin position="179"/>
        <end position="202"/>
    </location>
</feature>
<sequence>MPDCPRRTLLSGLSSTVAIAAAGCLSIIDDIAETPADEIERHESPGWLEPDELDADEKYVEIEVQKGDPTPVDELTLKLDGEPYDAEIWADGRDEIEAGATILVATEDAELNLRITLHHETEYGMPAQATLYGDFQFAFDYDSDARTVSVRYEDEFPLDGDHVILALYDATDYRLEPEPLRTTRPWTGSDLSSGDEATLESVDPGTAVHACWKRPSRHESLADART</sequence>
<organism evidence="2 3">
    <name type="scientific">Natrinema zhouii</name>
    <dbReference type="NCBI Taxonomy" id="1710539"/>
    <lineage>
        <taxon>Archaea</taxon>
        <taxon>Methanobacteriati</taxon>
        <taxon>Methanobacteriota</taxon>
        <taxon>Stenosarchaea group</taxon>
        <taxon>Halobacteria</taxon>
        <taxon>Halobacteriales</taxon>
        <taxon>Natrialbaceae</taxon>
        <taxon>Natrinema</taxon>
    </lineage>
</organism>